<dbReference type="Proteomes" id="UP001190926">
    <property type="component" value="Unassembled WGS sequence"/>
</dbReference>
<dbReference type="Gene3D" id="1.20.1280.50">
    <property type="match status" value="1"/>
</dbReference>
<gene>
    <name evidence="2" type="ORF">C2S53_018226</name>
</gene>
<dbReference type="PANTHER" id="PTHR31639:SF312">
    <property type="entry name" value="CYCLIN-LIKE F-BOX"/>
    <property type="match status" value="1"/>
</dbReference>
<name>A0AAD4JNY7_PERFH</name>
<dbReference type="Pfam" id="PF24758">
    <property type="entry name" value="LRR_At5g56370"/>
    <property type="match status" value="1"/>
</dbReference>
<dbReference type="InterPro" id="IPR032675">
    <property type="entry name" value="LRR_dom_sf"/>
</dbReference>
<dbReference type="PANTHER" id="PTHR31639">
    <property type="entry name" value="F-BOX PROTEIN-LIKE"/>
    <property type="match status" value="1"/>
</dbReference>
<sequence length="420" mass="47621">MESAVRCEVDLITNLPNTIIENILGCLPLRDVVRTSILSREWRYKWMSCPDIVFDFWFDQMFLGGHKLEPLIYQILKLHKGPLLKFALQVPDLKSNPDIDQWVRLLPNNTLQELTLHVSRGEAHRLNSHLLSFQHLRNLKLYNCVFDPVPGFKGFGKLVNLELQRVVLEPESFGNFIASCPSVERLRLIHCTSFDCLELSGPKLKCLEFNGVFKSVSFKNCPVLKDIKLTFSSMEFKRGNQFSLGLVKSLSCLPALEDLQLQAYALEDLVEHGAPNRLPISLNMLKNLHLSDMYFEKIVESSCAICFIRSCPNLQRLKITAFTFDVVDAVADFLRSQTSSECLAHLKTVKMQLFSGIEAEMEFVKYLLASATTLEKMAITPHAGSITDGGESILNELEQYPRASPRARIFSSDSDGKKRT</sequence>
<dbReference type="SMART" id="SM00579">
    <property type="entry name" value="FBD"/>
    <property type="match status" value="1"/>
</dbReference>
<comment type="caution">
    <text evidence="2">The sequence shown here is derived from an EMBL/GenBank/DDBJ whole genome shotgun (WGS) entry which is preliminary data.</text>
</comment>
<organism evidence="2 3">
    <name type="scientific">Perilla frutescens var. hirtella</name>
    <name type="common">Perilla citriodora</name>
    <name type="synonym">Perilla setoyensis</name>
    <dbReference type="NCBI Taxonomy" id="608512"/>
    <lineage>
        <taxon>Eukaryota</taxon>
        <taxon>Viridiplantae</taxon>
        <taxon>Streptophyta</taxon>
        <taxon>Embryophyta</taxon>
        <taxon>Tracheophyta</taxon>
        <taxon>Spermatophyta</taxon>
        <taxon>Magnoliopsida</taxon>
        <taxon>eudicotyledons</taxon>
        <taxon>Gunneridae</taxon>
        <taxon>Pentapetalae</taxon>
        <taxon>asterids</taxon>
        <taxon>lamiids</taxon>
        <taxon>Lamiales</taxon>
        <taxon>Lamiaceae</taxon>
        <taxon>Nepetoideae</taxon>
        <taxon>Elsholtzieae</taxon>
        <taxon>Perilla</taxon>
    </lineage>
</organism>
<dbReference type="CDD" id="cd22160">
    <property type="entry name" value="F-box_AtFBL13-like"/>
    <property type="match status" value="1"/>
</dbReference>
<evidence type="ECO:0000313" key="3">
    <source>
        <dbReference type="Proteomes" id="UP001190926"/>
    </source>
</evidence>
<dbReference type="PROSITE" id="PS50181">
    <property type="entry name" value="FBOX"/>
    <property type="match status" value="1"/>
</dbReference>
<evidence type="ECO:0000259" key="1">
    <source>
        <dbReference type="PROSITE" id="PS50181"/>
    </source>
</evidence>
<protein>
    <recommendedName>
        <fullName evidence="1">F-box domain-containing protein</fullName>
    </recommendedName>
</protein>
<dbReference type="InterPro" id="IPR006566">
    <property type="entry name" value="FBD"/>
</dbReference>
<reference evidence="2 3" key="1">
    <citation type="journal article" date="2021" name="Nat. Commun.">
        <title>Incipient diploidization of the medicinal plant Perilla within 10,000 years.</title>
        <authorList>
            <person name="Zhang Y."/>
            <person name="Shen Q."/>
            <person name="Leng L."/>
            <person name="Zhang D."/>
            <person name="Chen S."/>
            <person name="Shi Y."/>
            <person name="Ning Z."/>
            <person name="Chen S."/>
        </authorList>
    </citation>
    <scope>NUCLEOTIDE SEQUENCE [LARGE SCALE GENOMIC DNA]</scope>
    <source>
        <strain evidence="3">cv. PC099</strain>
    </source>
</reference>
<accession>A0AAD4JNY7</accession>
<dbReference type="Pfam" id="PF08387">
    <property type="entry name" value="FBD"/>
    <property type="match status" value="1"/>
</dbReference>
<evidence type="ECO:0000313" key="2">
    <source>
        <dbReference type="EMBL" id="KAH6836475.1"/>
    </source>
</evidence>
<dbReference type="Pfam" id="PF00646">
    <property type="entry name" value="F-box"/>
    <property type="match status" value="1"/>
</dbReference>
<keyword evidence="3" id="KW-1185">Reference proteome</keyword>
<proteinExistence type="predicted"/>
<feature type="domain" description="F-box" evidence="1">
    <location>
        <begin position="9"/>
        <end position="43"/>
    </location>
</feature>
<dbReference type="EMBL" id="SDAM02000020">
    <property type="protein sequence ID" value="KAH6836475.1"/>
    <property type="molecule type" value="Genomic_DNA"/>
</dbReference>
<dbReference type="AlphaFoldDB" id="A0AAD4JNY7"/>
<dbReference type="SUPFAM" id="SSF52047">
    <property type="entry name" value="RNI-like"/>
    <property type="match status" value="1"/>
</dbReference>
<dbReference type="Gene3D" id="3.80.10.10">
    <property type="entry name" value="Ribonuclease Inhibitor"/>
    <property type="match status" value="1"/>
</dbReference>
<dbReference type="InterPro" id="IPR001810">
    <property type="entry name" value="F-box_dom"/>
</dbReference>
<dbReference type="SUPFAM" id="SSF81383">
    <property type="entry name" value="F-box domain"/>
    <property type="match status" value="1"/>
</dbReference>
<dbReference type="InterPro" id="IPR055411">
    <property type="entry name" value="LRR_FXL15/At3g58940/PEG3-like"/>
</dbReference>
<dbReference type="SMART" id="SM00256">
    <property type="entry name" value="FBOX"/>
    <property type="match status" value="1"/>
</dbReference>
<dbReference type="InterPro" id="IPR053781">
    <property type="entry name" value="F-box_AtFBL13-like"/>
</dbReference>
<dbReference type="InterPro" id="IPR036047">
    <property type="entry name" value="F-box-like_dom_sf"/>
</dbReference>